<dbReference type="STRING" id="5353.A0A1Q3E3Z0"/>
<gene>
    <name evidence="2" type="ORF">LENED_003601</name>
</gene>
<keyword evidence="2" id="KW-0808">Transferase</keyword>
<accession>A0A1Q3E3Z0</accession>
<dbReference type="EMBL" id="BDGU01000079">
    <property type="protein sequence ID" value="GAW01977.1"/>
    <property type="molecule type" value="Genomic_DNA"/>
</dbReference>
<proteinExistence type="predicted"/>
<evidence type="ECO:0000313" key="3">
    <source>
        <dbReference type="Proteomes" id="UP000188533"/>
    </source>
</evidence>
<feature type="region of interest" description="Disordered" evidence="1">
    <location>
        <begin position="176"/>
        <end position="258"/>
    </location>
</feature>
<evidence type="ECO:0000256" key="1">
    <source>
        <dbReference type="SAM" id="MobiDB-lite"/>
    </source>
</evidence>
<keyword evidence="2" id="KW-0418">Kinase</keyword>
<dbReference type="GO" id="GO:0016301">
    <property type="term" value="F:kinase activity"/>
    <property type="evidence" value="ECO:0007669"/>
    <property type="project" value="UniProtKB-KW"/>
</dbReference>
<dbReference type="AlphaFoldDB" id="A0A1Q3E3Z0"/>
<feature type="region of interest" description="Disordered" evidence="1">
    <location>
        <begin position="1"/>
        <end position="84"/>
    </location>
</feature>
<reference evidence="2 3" key="1">
    <citation type="submission" date="2016-08" db="EMBL/GenBank/DDBJ databases">
        <authorList>
            <consortium name="Lentinula edodes genome sequencing consortium"/>
            <person name="Sakamoto Y."/>
            <person name="Nakade K."/>
            <person name="Sato S."/>
            <person name="Yoshida Y."/>
            <person name="Miyazaki K."/>
            <person name="Natsume S."/>
            <person name="Konno N."/>
        </authorList>
    </citation>
    <scope>NUCLEOTIDE SEQUENCE [LARGE SCALE GENOMIC DNA]</scope>
    <source>
        <strain evidence="2 3">NBRC 111202</strain>
    </source>
</reference>
<sequence length="363" mass="38122">MSSSSGTSPGLEPSPASPSPLNVALQSNALHSNMHHSPLDDSSPLSKQTKTIPQPLQSTSGPPSCAGSVQLSTTPTKSSSSRAPTISGYPLIVPASATAAHFSSSQLHSNSSHLHTSSSRTHIFPNAPTLNAATLRLAGTYVNISPLALPSPEHELTDPMRAAGAPGRNILVTVPGTVPEDTDSALASSEDGSPSDRVLVDNDPVDASSSGKELFRTHSRNSSTDVKKFADGGDGREGGRWLDNSESTGSLVITPGGTTRRIRISQEQKKFWKGTRDVDRPLGTYGQFSASDSHSIGSPLAKGKGKTVKIHSPGLNNGDDDYFTRGREFSAASSSQDGGQRTPKINTMVWINFIHSQFSMIGN</sequence>
<feature type="compositionally biased region" description="Polar residues" evidence="1">
    <location>
        <begin position="43"/>
        <end position="84"/>
    </location>
</feature>
<organism evidence="2 3">
    <name type="scientific">Lentinula edodes</name>
    <name type="common">Shiitake mushroom</name>
    <name type="synonym">Lentinus edodes</name>
    <dbReference type="NCBI Taxonomy" id="5353"/>
    <lineage>
        <taxon>Eukaryota</taxon>
        <taxon>Fungi</taxon>
        <taxon>Dikarya</taxon>
        <taxon>Basidiomycota</taxon>
        <taxon>Agaricomycotina</taxon>
        <taxon>Agaricomycetes</taxon>
        <taxon>Agaricomycetidae</taxon>
        <taxon>Agaricales</taxon>
        <taxon>Marasmiineae</taxon>
        <taxon>Omphalotaceae</taxon>
        <taxon>Lentinula</taxon>
    </lineage>
</organism>
<dbReference type="Proteomes" id="UP000188533">
    <property type="component" value="Unassembled WGS sequence"/>
</dbReference>
<reference evidence="2 3" key="2">
    <citation type="submission" date="2017-02" db="EMBL/GenBank/DDBJ databases">
        <title>A genome survey and senescence transcriptome analysis in Lentinula edodes.</title>
        <authorList>
            <person name="Sakamoto Y."/>
            <person name="Nakade K."/>
            <person name="Sato S."/>
            <person name="Yoshida Y."/>
            <person name="Miyazaki K."/>
            <person name="Natsume S."/>
            <person name="Konno N."/>
        </authorList>
    </citation>
    <scope>NUCLEOTIDE SEQUENCE [LARGE SCALE GENOMIC DNA]</scope>
    <source>
        <strain evidence="2 3">NBRC 111202</strain>
    </source>
</reference>
<evidence type="ECO:0000313" key="2">
    <source>
        <dbReference type="EMBL" id="GAW01977.1"/>
    </source>
</evidence>
<protein>
    <submittedName>
        <fullName evidence="2">Hypothetical histidine kinase</fullName>
    </submittedName>
</protein>
<feature type="region of interest" description="Disordered" evidence="1">
    <location>
        <begin position="289"/>
        <end position="319"/>
    </location>
</feature>
<name>A0A1Q3E3Z0_LENED</name>
<feature type="compositionally biased region" description="Basic and acidic residues" evidence="1">
    <location>
        <begin position="225"/>
        <end position="240"/>
    </location>
</feature>
<comment type="caution">
    <text evidence="2">The sequence shown here is derived from an EMBL/GenBank/DDBJ whole genome shotgun (WGS) entry which is preliminary data.</text>
</comment>
<keyword evidence="3" id="KW-1185">Reference proteome</keyword>